<dbReference type="NCBIfam" id="NF002899">
    <property type="entry name" value="PRK03449.1"/>
    <property type="match status" value="1"/>
</dbReference>
<dbReference type="NCBIfam" id="TIGR03592">
    <property type="entry name" value="yidC_oxa1_cterm"/>
    <property type="match status" value="1"/>
</dbReference>
<proteinExistence type="inferred from homology"/>
<evidence type="ECO:0000256" key="11">
    <source>
        <dbReference type="ARBA" id="ARBA00025034"/>
    </source>
</evidence>
<evidence type="ECO:0000256" key="12">
    <source>
        <dbReference type="ARBA" id="ARBA00026028"/>
    </source>
</evidence>
<protein>
    <recommendedName>
        <fullName evidence="3">Membrane protein insertase YidC</fullName>
    </recommendedName>
    <alternativeName>
        <fullName evidence="15">Foldase YidC</fullName>
    </alternativeName>
    <alternativeName>
        <fullName evidence="14">Membrane integrase YidC</fullName>
    </alternativeName>
    <alternativeName>
        <fullName evidence="13">Membrane protein YidC</fullName>
    </alternativeName>
</protein>
<comment type="subunit">
    <text evidence="12">Interacts with the Sec translocase complex via SecD. Specifically interacts with transmembrane segments of nascent integral membrane proteins during membrane integration.</text>
</comment>
<evidence type="ECO:0000256" key="10">
    <source>
        <dbReference type="ARBA" id="ARBA00023186"/>
    </source>
</evidence>
<dbReference type="Proteomes" id="UP000185511">
    <property type="component" value="Chromosome"/>
</dbReference>
<dbReference type="CDD" id="cd20070">
    <property type="entry name" value="5TM_YidC_Alb3"/>
    <property type="match status" value="1"/>
</dbReference>
<feature type="transmembrane region" description="Helical" evidence="18">
    <location>
        <begin position="157"/>
        <end position="183"/>
    </location>
</feature>
<evidence type="ECO:0000256" key="14">
    <source>
        <dbReference type="ARBA" id="ARBA00033245"/>
    </source>
</evidence>
<dbReference type="GO" id="GO:0032977">
    <property type="term" value="F:membrane insertase activity"/>
    <property type="evidence" value="ECO:0007669"/>
    <property type="project" value="InterPro"/>
</dbReference>
<dbReference type="InterPro" id="IPR047196">
    <property type="entry name" value="YidC_ALB_C"/>
</dbReference>
<comment type="function">
    <text evidence="11">Required for the insertion and/or proper folding and/or complex formation of integral membrane proteins into the membrane. Involved in integration of membrane proteins that insert both dependently and independently of the Sec translocase complex, as well as at least some lipoproteins. Aids folding of multispanning membrane proteins.</text>
</comment>
<evidence type="ECO:0000256" key="3">
    <source>
        <dbReference type="ARBA" id="ARBA00015325"/>
    </source>
</evidence>
<feature type="compositionally biased region" description="Basic and acidic residues" evidence="17">
    <location>
        <begin position="258"/>
        <end position="267"/>
    </location>
</feature>
<keyword evidence="7" id="KW-0653">Protein transport</keyword>
<dbReference type="KEGG" id="acad:UA74_30305"/>
<organism evidence="20 21">
    <name type="scientific">Actinoalloteichus fjordicus</name>
    <dbReference type="NCBI Taxonomy" id="1612552"/>
    <lineage>
        <taxon>Bacteria</taxon>
        <taxon>Bacillati</taxon>
        <taxon>Actinomycetota</taxon>
        <taxon>Actinomycetes</taxon>
        <taxon>Pseudonocardiales</taxon>
        <taxon>Pseudonocardiaceae</taxon>
        <taxon>Actinoalloteichus</taxon>
    </lineage>
</organism>
<dbReference type="PANTHER" id="PTHR12428:SF65">
    <property type="entry name" value="CYTOCHROME C OXIDASE ASSEMBLY PROTEIN COX18, MITOCHONDRIAL"/>
    <property type="match status" value="1"/>
</dbReference>
<dbReference type="InterPro" id="IPR001708">
    <property type="entry name" value="YidC/ALB3/OXA1/COX18"/>
</dbReference>
<evidence type="ECO:0000256" key="7">
    <source>
        <dbReference type="ARBA" id="ARBA00022927"/>
    </source>
</evidence>
<evidence type="ECO:0000256" key="16">
    <source>
        <dbReference type="RuleBase" id="RU003945"/>
    </source>
</evidence>
<dbReference type="GO" id="GO:0005886">
    <property type="term" value="C:plasma membrane"/>
    <property type="evidence" value="ECO:0007669"/>
    <property type="project" value="UniProtKB-SubCell"/>
</dbReference>
<evidence type="ECO:0000256" key="5">
    <source>
        <dbReference type="ARBA" id="ARBA00022475"/>
    </source>
</evidence>
<dbReference type="GO" id="GO:0051205">
    <property type="term" value="P:protein insertion into membrane"/>
    <property type="evidence" value="ECO:0007669"/>
    <property type="project" value="TreeGrafter"/>
</dbReference>
<evidence type="ECO:0000256" key="2">
    <source>
        <dbReference type="ARBA" id="ARBA00010527"/>
    </source>
</evidence>
<evidence type="ECO:0000256" key="15">
    <source>
        <dbReference type="ARBA" id="ARBA00033342"/>
    </source>
</evidence>
<evidence type="ECO:0000256" key="6">
    <source>
        <dbReference type="ARBA" id="ARBA00022692"/>
    </source>
</evidence>
<feature type="compositionally biased region" description="Basic residues" evidence="17">
    <location>
        <begin position="347"/>
        <end position="356"/>
    </location>
</feature>
<gene>
    <name evidence="20" type="ORF">UA74_30305</name>
</gene>
<keyword evidence="6 16" id="KW-0812">Transmembrane</keyword>
<dbReference type="EMBL" id="CP016076">
    <property type="protein sequence ID" value="APU18052.1"/>
    <property type="molecule type" value="Genomic_DNA"/>
</dbReference>
<keyword evidence="4" id="KW-0813">Transport</keyword>
<accession>A0AAC9PVF3</accession>
<feature type="compositionally biased region" description="Low complexity" evidence="17">
    <location>
        <begin position="319"/>
        <end position="332"/>
    </location>
</feature>
<keyword evidence="8 18" id="KW-1133">Transmembrane helix</keyword>
<keyword evidence="21" id="KW-1185">Reference proteome</keyword>
<feature type="region of interest" description="Disordered" evidence="17">
    <location>
        <begin position="258"/>
        <end position="356"/>
    </location>
</feature>
<sequence length="356" mass="39507">MLNFIYYPVSAIMWFWHRVFGFILSPDNGIAWALSVVFLVFTLRLLLLKPAISQVRSMRKMQEFAPQIQKLREKYSNDRQKMATEMQKLQSEHGVNPLGGCLPMLVQIPVFIGLFHVLRWFSEHDTVYVFGEAEVQSFRAATLFGAPLSASISNPVLGASITSIALVAIPLAIIASIATHFTARHSVQRQAMNPTATSNSQTAIMNKLMLWIFPLFVLFGGPFFPIAILLYWLSNNSWTLAQQHLVYQRIDREESKKKAEADAKAEATRQALAPKPGQKPKTAPKKRPAEAPKTQAPKSQSSNGVEPAASDTGKKKTDTSSATSASDQSGTAEPSRNGVTDPVRQRPANKKSKKRR</sequence>
<comment type="subcellular location">
    <subcellularLocation>
        <location evidence="1">Cell membrane</location>
        <topology evidence="1">Multi-pass membrane protein</topology>
    </subcellularLocation>
    <subcellularLocation>
        <location evidence="16">Membrane</location>
        <topology evidence="16">Multi-pass membrane protein</topology>
    </subcellularLocation>
</comment>
<evidence type="ECO:0000256" key="18">
    <source>
        <dbReference type="SAM" id="Phobius"/>
    </source>
</evidence>
<feature type="transmembrane region" description="Helical" evidence="18">
    <location>
        <begin position="5"/>
        <end position="24"/>
    </location>
</feature>
<feature type="transmembrane region" description="Helical" evidence="18">
    <location>
        <begin position="30"/>
        <end position="52"/>
    </location>
</feature>
<dbReference type="AlphaFoldDB" id="A0AAC9PVF3"/>
<evidence type="ECO:0000313" key="21">
    <source>
        <dbReference type="Proteomes" id="UP000185511"/>
    </source>
</evidence>
<feature type="domain" description="Membrane insertase YidC/Oxa/ALB C-terminal" evidence="19">
    <location>
        <begin position="32"/>
        <end position="247"/>
    </location>
</feature>
<evidence type="ECO:0000256" key="8">
    <source>
        <dbReference type="ARBA" id="ARBA00022989"/>
    </source>
</evidence>
<evidence type="ECO:0000256" key="9">
    <source>
        <dbReference type="ARBA" id="ARBA00023136"/>
    </source>
</evidence>
<dbReference type="InterPro" id="IPR028055">
    <property type="entry name" value="YidC/Oxa/ALB_C"/>
</dbReference>
<dbReference type="GO" id="GO:0015031">
    <property type="term" value="P:protein transport"/>
    <property type="evidence" value="ECO:0007669"/>
    <property type="project" value="UniProtKB-KW"/>
</dbReference>
<comment type="similarity">
    <text evidence="2">Belongs to the OXA1/ALB3/YidC family. Type 1 subfamily.</text>
</comment>
<feature type="transmembrane region" description="Helical" evidence="18">
    <location>
        <begin position="208"/>
        <end position="233"/>
    </location>
</feature>
<evidence type="ECO:0000256" key="1">
    <source>
        <dbReference type="ARBA" id="ARBA00004651"/>
    </source>
</evidence>
<evidence type="ECO:0000313" key="20">
    <source>
        <dbReference type="EMBL" id="APU18052.1"/>
    </source>
</evidence>
<dbReference type="Pfam" id="PF02096">
    <property type="entry name" value="60KD_IMP"/>
    <property type="match status" value="1"/>
</dbReference>
<keyword evidence="10" id="KW-0143">Chaperone</keyword>
<evidence type="ECO:0000256" key="4">
    <source>
        <dbReference type="ARBA" id="ARBA00022448"/>
    </source>
</evidence>
<evidence type="ECO:0000259" key="19">
    <source>
        <dbReference type="Pfam" id="PF02096"/>
    </source>
</evidence>
<evidence type="ECO:0000256" key="17">
    <source>
        <dbReference type="SAM" id="MobiDB-lite"/>
    </source>
</evidence>
<dbReference type="PANTHER" id="PTHR12428">
    <property type="entry name" value="OXA1"/>
    <property type="match status" value="1"/>
</dbReference>
<keyword evidence="5" id="KW-1003">Cell membrane</keyword>
<evidence type="ECO:0000256" key="13">
    <source>
        <dbReference type="ARBA" id="ARBA00031538"/>
    </source>
</evidence>
<name>A0AAC9PVF3_9PSEU</name>
<dbReference type="RefSeq" id="WP_075765900.1">
    <property type="nucleotide sequence ID" value="NZ_CP016076.1"/>
</dbReference>
<keyword evidence="9 18" id="KW-0472">Membrane</keyword>
<reference evidence="21" key="1">
    <citation type="submission" date="2016-06" db="EMBL/GenBank/DDBJ databases">
        <title>Complete genome sequence of Actinoalloteichus fjordicus DSM 46855 (=ADI127-17), type strain of the new species Actinoalloteichus fjordicus.</title>
        <authorList>
            <person name="Ruckert C."/>
            <person name="Nouioui I."/>
            <person name="Willmese J."/>
            <person name="van Wezel G."/>
            <person name="Klenk H.-P."/>
            <person name="Kalinowski J."/>
            <person name="Zotchev S.B."/>
        </authorList>
    </citation>
    <scope>NUCLEOTIDE SEQUENCE [LARGE SCALE GENOMIC DNA]</scope>
    <source>
        <strain evidence="21">ADI127-7</strain>
    </source>
</reference>